<sequence length="87" mass="9073">MEPTDPAAVTPHSAHGLAAAAESQGGGASGYCELEALENTRVGQDRRCGAYSTYPRVLHAFSPRPRRLCRSATLSACSCATRSSSCS</sequence>
<gene>
    <name evidence="2" type="ORF">METZ01_LOCUS480296</name>
</gene>
<evidence type="ECO:0000256" key="1">
    <source>
        <dbReference type="SAM" id="MobiDB-lite"/>
    </source>
</evidence>
<proteinExistence type="predicted"/>
<protein>
    <submittedName>
        <fullName evidence="2">Uncharacterized protein</fullName>
    </submittedName>
</protein>
<accession>A0A383C5G6</accession>
<dbReference type="EMBL" id="UINC01206009">
    <property type="protein sequence ID" value="SVE27442.1"/>
    <property type="molecule type" value="Genomic_DNA"/>
</dbReference>
<organism evidence="2">
    <name type="scientific">marine metagenome</name>
    <dbReference type="NCBI Taxonomy" id="408172"/>
    <lineage>
        <taxon>unclassified sequences</taxon>
        <taxon>metagenomes</taxon>
        <taxon>ecological metagenomes</taxon>
    </lineage>
</organism>
<feature type="region of interest" description="Disordered" evidence="1">
    <location>
        <begin position="1"/>
        <end position="20"/>
    </location>
</feature>
<name>A0A383C5G6_9ZZZZ</name>
<evidence type="ECO:0000313" key="2">
    <source>
        <dbReference type="EMBL" id="SVE27442.1"/>
    </source>
</evidence>
<reference evidence="2" key="1">
    <citation type="submission" date="2018-05" db="EMBL/GenBank/DDBJ databases">
        <authorList>
            <person name="Lanie J.A."/>
            <person name="Ng W.-L."/>
            <person name="Kazmierczak K.M."/>
            <person name="Andrzejewski T.M."/>
            <person name="Davidsen T.M."/>
            <person name="Wayne K.J."/>
            <person name="Tettelin H."/>
            <person name="Glass J.I."/>
            <person name="Rusch D."/>
            <person name="Podicherti R."/>
            <person name="Tsui H.-C.T."/>
            <person name="Winkler M.E."/>
        </authorList>
    </citation>
    <scope>NUCLEOTIDE SEQUENCE</scope>
</reference>
<dbReference type="AlphaFoldDB" id="A0A383C5G6"/>